<sequence>MPNVGFRYTILRFNSLYRSFLLFVYVVQTVEALADTPWATVTADYPKGCNHGPGPMKEGGDLRVMKGTCIYNIRGFQAGGGYQRSAGVIIKTNMPGRIGWMKVQFDIVEGTEAGPEVTVNTLGFAHVGFAHGDMSFWWNPAPGNRSFRMISGRKVHVDMASIAYGFFPDHKNAWTSWYSIQGDALMCCVMSLSSNGPAEGVPGVSFEQLVYMAVVPDGWQYTVAFQAVSQGGAVPKFNFTQYVVNGTLYG</sequence>
<protein>
    <submittedName>
        <fullName evidence="3">Uncharacterized protein</fullName>
    </submittedName>
</protein>
<dbReference type="EMBL" id="JABAHT010000156">
    <property type="protein sequence ID" value="KAF4662886.1"/>
    <property type="molecule type" value="Genomic_DNA"/>
</dbReference>
<evidence type="ECO:0000313" key="5">
    <source>
        <dbReference type="Proteomes" id="UP000572268"/>
    </source>
</evidence>
<feature type="signal peptide" evidence="1">
    <location>
        <begin position="1"/>
        <end position="32"/>
    </location>
</feature>
<evidence type="ECO:0000313" key="2">
    <source>
        <dbReference type="EMBL" id="KAF4662886.1"/>
    </source>
</evidence>
<dbReference type="OrthoDB" id="10270088at2759"/>
<reference evidence="4 5" key="1">
    <citation type="submission" date="2020-04" db="EMBL/GenBank/DDBJ databases">
        <title>Perkinsus olseni comparative genomics.</title>
        <authorList>
            <person name="Bogema D.R."/>
        </authorList>
    </citation>
    <scope>NUCLEOTIDE SEQUENCE [LARGE SCALE GENOMIC DNA]</scope>
    <source>
        <strain evidence="2">ATCC PRA-179</strain>
        <strain evidence="3">ATCC PRA-31</strain>
    </source>
</reference>
<dbReference type="AlphaFoldDB" id="A0A7J6M3N3"/>
<proteinExistence type="predicted"/>
<comment type="caution">
    <text evidence="3">The sequence shown here is derived from an EMBL/GenBank/DDBJ whole genome shotgun (WGS) entry which is preliminary data.</text>
</comment>
<gene>
    <name evidence="3" type="ORF">FOL46_003295</name>
    <name evidence="2" type="ORF">FOZ61_002092</name>
</gene>
<evidence type="ECO:0000313" key="4">
    <source>
        <dbReference type="Proteomes" id="UP000570595"/>
    </source>
</evidence>
<organism evidence="3 5">
    <name type="scientific">Perkinsus olseni</name>
    <name type="common">Perkinsus atlanticus</name>
    <dbReference type="NCBI Taxonomy" id="32597"/>
    <lineage>
        <taxon>Eukaryota</taxon>
        <taxon>Sar</taxon>
        <taxon>Alveolata</taxon>
        <taxon>Perkinsozoa</taxon>
        <taxon>Perkinsea</taxon>
        <taxon>Perkinsida</taxon>
        <taxon>Perkinsidae</taxon>
        <taxon>Perkinsus</taxon>
    </lineage>
</organism>
<keyword evidence="1" id="KW-0732">Signal</keyword>
<evidence type="ECO:0000313" key="3">
    <source>
        <dbReference type="EMBL" id="KAF4666046.1"/>
    </source>
</evidence>
<dbReference type="EMBL" id="JABANN010000215">
    <property type="protein sequence ID" value="KAF4666046.1"/>
    <property type="molecule type" value="Genomic_DNA"/>
</dbReference>
<dbReference type="Proteomes" id="UP000570595">
    <property type="component" value="Unassembled WGS sequence"/>
</dbReference>
<dbReference type="Proteomes" id="UP000572268">
    <property type="component" value="Unassembled WGS sequence"/>
</dbReference>
<feature type="chain" id="PRO_5036205437" evidence="1">
    <location>
        <begin position="33"/>
        <end position="250"/>
    </location>
</feature>
<accession>A0A7J6M3N3</accession>
<name>A0A7J6M3N3_PEROL</name>
<evidence type="ECO:0000256" key="1">
    <source>
        <dbReference type="SAM" id="SignalP"/>
    </source>
</evidence>